<evidence type="ECO:0000256" key="1">
    <source>
        <dbReference type="ARBA" id="ARBA00004167"/>
    </source>
</evidence>
<evidence type="ECO:0000256" key="7">
    <source>
        <dbReference type="ARBA" id="ARBA00023136"/>
    </source>
</evidence>
<dbReference type="Pfam" id="PF09803">
    <property type="entry name" value="Pet100"/>
    <property type="match status" value="1"/>
</dbReference>
<protein>
    <recommendedName>
        <fullName evidence="11">Mitochondrial cytochrome c oxidase assembly factor</fullName>
    </recommendedName>
</protein>
<reference evidence="9" key="1">
    <citation type="journal article" date="2020" name="Stud. Mycol.">
        <title>101 Dothideomycetes genomes: a test case for predicting lifestyles and emergence of pathogens.</title>
        <authorList>
            <person name="Haridas S."/>
            <person name="Albert R."/>
            <person name="Binder M."/>
            <person name="Bloem J."/>
            <person name="Labutti K."/>
            <person name="Salamov A."/>
            <person name="Andreopoulos B."/>
            <person name="Baker S."/>
            <person name="Barry K."/>
            <person name="Bills G."/>
            <person name="Bluhm B."/>
            <person name="Cannon C."/>
            <person name="Castanera R."/>
            <person name="Culley D."/>
            <person name="Daum C."/>
            <person name="Ezra D."/>
            <person name="Gonzalez J."/>
            <person name="Henrissat B."/>
            <person name="Kuo A."/>
            <person name="Liang C."/>
            <person name="Lipzen A."/>
            <person name="Lutzoni F."/>
            <person name="Magnuson J."/>
            <person name="Mondo S."/>
            <person name="Nolan M."/>
            <person name="Ohm R."/>
            <person name="Pangilinan J."/>
            <person name="Park H.-J."/>
            <person name="Ramirez L."/>
            <person name="Alfaro M."/>
            <person name="Sun H."/>
            <person name="Tritt A."/>
            <person name="Yoshinaga Y."/>
            <person name="Zwiers L.-H."/>
            <person name="Turgeon B."/>
            <person name="Goodwin S."/>
            <person name="Spatafora J."/>
            <person name="Crous P."/>
            <person name="Grigoriev I."/>
        </authorList>
    </citation>
    <scope>NUCLEOTIDE SEQUENCE</scope>
    <source>
        <strain evidence="9">CBS 121739</strain>
    </source>
</reference>
<keyword evidence="3" id="KW-0812">Transmembrane</keyword>
<dbReference type="GeneID" id="54485539"/>
<keyword evidence="10" id="KW-1185">Reference proteome</keyword>
<organism evidence="9 10">
    <name type="scientific">Pseudovirgaria hyperparasitica</name>
    <dbReference type="NCBI Taxonomy" id="470096"/>
    <lineage>
        <taxon>Eukaryota</taxon>
        <taxon>Fungi</taxon>
        <taxon>Dikarya</taxon>
        <taxon>Ascomycota</taxon>
        <taxon>Pezizomycotina</taxon>
        <taxon>Dothideomycetes</taxon>
        <taxon>Dothideomycetes incertae sedis</taxon>
        <taxon>Acrospermales</taxon>
        <taxon>Acrospermaceae</taxon>
        <taxon>Pseudovirgaria</taxon>
    </lineage>
</organism>
<dbReference type="AlphaFoldDB" id="A0A6A6W0T2"/>
<dbReference type="GO" id="GO:0033617">
    <property type="term" value="P:mitochondrial respiratory chain complex IV assembly"/>
    <property type="evidence" value="ECO:0007669"/>
    <property type="project" value="InterPro"/>
</dbReference>
<comment type="similarity">
    <text evidence="8">Belongs to the PET100 family.</text>
</comment>
<name>A0A6A6W0T2_9PEZI</name>
<evidence type="ECO:0000256" key="6">
    <source>
        <dbReference type="ARBA" id="ARBA00023128"/>
    </source>
</evidence>
<dbReference type="PANTHER" id="PTHR33968">
    <property type="entry name" value="PROTEIN PET100 HOMOLOG, MITOCHONDRIAL"/>
    <property type="match status" value="1"/>
</dbReference>
<dbReference type="OrthoDB" id="18175at2759"/>
<evidence type="ECO:0000256" key="5">
    <source>
        <dbReference type="ARBA" id="ARBA00022989"/>
    </source>
</evidence>
<evidence type="ECO:0000313" key="10">
    <source>
        <dbReference type="Proteomes" id="UP000799437"/>
    </source>
</evidence>
<evidence type="ECO:0000256" key="2">
    <source>
        <dbReference type="ARBA" id="ARBA00004325"/>
    </source>
</evidence>
<dbReference type="RefSeq" id="XP_033598045.1">
    <property type="nucleotide sequence ID" value="XM_033744485.1"/>
</dbReference>
<dbReference type="GO" id="GO:0005743">
    <property type="term" value="C:mitochondrial inner membrane"/>
    <property type="evidence" value="ECO:0007669"/>
    <property type="project" value="TreeGrafter"/>
</dbReference>
<dbReference type="InterPro" id="IPR018625">
    <property type="entry name" value="Pet100"/>
</dbReference>
<evidence type="ECO:0000256" key="3">
    <source>
        <dbReference type="ARBA" id="ARBA00022692"/>
    </source>
</evidence>
<sequence>MGGPNLEVFKFAMYISFPIGIMYYFGTNLDGRFKVDNFWPSQEQTYKIPFEREEIDKELARLKAKRLKIRDERLAQEARAKELAEAQGLRTQDQESS</sequence>
<accession>A0A6A6W0T2</accession>
<evidence type="ECO:0000256" key="4">
    <source>
        <dbReference type="ARBA" id="ARBA00022946"/>
    </source>
</evidence>
<dbReference type="Proteomes" id="UP000799437">
    <property type="component" value="Unassembled WGS sequence"/>
</dbReference>
<keyword evidence="6" id="KW-0496">Mitochondrion</keyword>
<dbReference type="EMBL" id="ML996577">
    <property type="protein sequence ID" value="KAF2755594.1"/>
    <property type="molecule type" value="Genomic_DNA"/>
</dbReference>
<dbReference type="GO" id="GO:0051082">
    <property type="term" value="F:unfolded protein binding"/>
    <property type="evidence" value="ECO:0007669"/>
    <property type="project" value="TreeGrafter"/>
</dbReference>
<keyword evidence="4" id="KW-0809">Transit peptide</keyword>
<keyword evidence="5" id="KW-1133">Transmembrane helix</keyword>
<evidence type="ECO:0000256" key="8">
    <source>
        <dbReference type="ARBA" id="ARBA00038077"/>
    </source>
</evidence>
<evidence type="ECO:0000313" key="9">
    <source>
        <dbReference type="EMBL" id="KAF2755594.1"/>
    </source>
</evidence>
<evidence type="ECO:0008006" key="11">
    <source>
        <dbReference type="Google" id="ProtNLM"/>
    </source>
</evidence>
<keyword evidence="7" id="KW-0472">Membrane</keyword>
<gene>
    <name evidence="9" type="ORF">EJ05DRAFT_478567</name>
</gene>
<comment type="subcellular location">
    <subcellularLocation>
        <location evidence="1">Membrane</location>
        <topology evidence="1">Single-pass membrane protein</topology>
    </subcellularLocation>
    <subcellularLocation>
        <location evidence="2">Mitochondrion membrane</location>
    </subcellularLocation>
</comment>
<dbReference type="PANTHER" id="PTHR33968:SF1">
    <property type="entry name" value="PROTEIN PET100 HOMOLOG, MITOCHONDRIAL"/>
    <property type="match status" value="1"/>
</dbReference>
<proteinExistence type="inferred from homology"/>